<name>A0A1C7LWV2_GRIFR</name>
<gene>
    <name evidence="1" type="ORF">A0H81_10971</name>
</gene>
<comment type="caution">
    <text evidence="1">The sequence shown here is derived from an EMBL/GenBank/DDBJ whole genome shotgun (WGS) entry which is preliminary data.</text>
</comment>
<sequence>MATGKHVLHDLTAERAPSDAEKAGECIELLNLRYDYEDAVLLAPHFCPRRSPPYHERSAFQVLGHMQWDPVRLSGQASSCLLPTQQTISRQHNPHLDQCLGYQDGNIIYQAKFEINNPLL</sequence>
<reference evidence="1 2" key="1">
    <citation type="submission" date="2016-03" db="EMBL/GenBank/DDBJ databases">
        <title>Whole genome sequencing of Grifola frondosa 9006-11.</title>
        <authorList>
            <person name="Min B."/>
            <person name="Park H."/>
            <person name="Kim J.-G."/>
            <person name="Cho H."/>
            <person name="Oh Y.-L."/>
            <person name="Kong W.-S."/>
            <person name="Choi I.-G."/>
        </authorList>
    </citation>
    <scope>NUCLEOTIDE SEQUENCE [LARGE SCALE GENOMIC DNA]</scope>
    <source>
        <strain evidence="1 2">9006-11</strain>
    </source>
</reference>
<evidence type="ECO:0000313" key="2">
    <source>
        <dbReference type="Proteomes" id="UP000092993"/>
    </source>
</evidence>
<dbReference type="EMBL" id="LUGG01000018">
    <property type="protein sequence ID" value="OBZ69175.1"/>
    <property type="molecule type" value="Genomic_DNA"/>
</dbReference>
<proteinExistence type="predicted"/>
<dbReference type="AlphaFoldDB" id="A0A1C7LWV2"/>
<evidence type="ECO:0000313" key="1">
    <source>
        <dbReference type="EMBL" id="OBZ69175.1"/>
    </source>
</evidence>
<organism evidence="1 2">
    <name type="scientific">Grifola frondosa</name>
    <name type="common">Maitake</name>
    <name type="synonym">Polyporus frondosus</name>
    <dbReference type="NCBI Taxonomy" id="5627"/>
    <lineage>
        <taxon>Eukaryota</taxon>
        <taxon>Fungi</taxon>
        <taxon>Dikarya</taxon>
        <taxon>Basidiomycota</taxon>
        <taxon>Agaricomycotina</taxon>
        <taxon>Agaricomycetes</taxon>
        <taxon>Polyporales</taxon>
        <taxon>Grifolaceae</taxon>
        <taxon>Grifola</taxon>
    </lineage>
</organism>
<accession>A0A1C7LWV2</accession>
<keyword evidence="2" id="KW-1185">Reference proteome</keyword>
<dbReference type="Proteomes" id="UP000092993">
    <property type="component" value="Unassembled WGS sequence"/>
</dbReference>
<protein>
    <submittedName>
        <fullName evidence="1">Uncharacterized protein</fullName>
    </submittedName>
</protein>